<protein>
    <submittedName>
        <fullName evidence="1">Uncharacterized protein</fullName>
    </submittedName>
</protein>
<keyword evidence="2" id="KW-1185">Reference proteome</keyword>
<gene>
    <name evidence="1" type="ORF">FRACA_1950009</name>
</gene>
<reference evidence="1 2" key="1">
    <citation type="submission" date="2017-06" db="EMBL/GenBank/DDBJ databases">
        <authorList>
            <person name="Kim H.J."/>
            <person name="Triplett B.A."/>
        </authorList>
    </citation>
    <scope>NUCLEOTIDE SEQUENCE [LARGE SCALE GENOMIC DNA]</scope>
    <source>
        <strain evidence="1">FRACA_ARgP5</strain>
    </source>
</reference>
<dbReference type="EMBL" id="FZMO01000107">
    <property type="protein sequence ID" value="SNQ47556.1"/>
    <property type="molecule type" value="Genomic_DNA"/>
</dbReference>
<proteinExistence type="predicted"/>
<evidence type="ECO:0000313" key="1">
    <source>
        <dbReference type="EMBL" id="SNQ47556.1"/>
    </source>
</evidence>
<dbReference type="Proteomes" id="UP000234331">
    <property type="component" value="Unassembled WGS sequence"/>
</dbReference>
<evidence type="ECO:0000313" key="2">
    <source>
        <dbReference type="Proteomes" id="UP000234331"/>
    </source>
</evidence>
<sequence>MPTVGPVLPALSASPRSGVLTGWGNAWLAGLVGLDDVITQVHRALGGAAAPHILGDEPLVLGLGALRSAGAQRLRLVLPVPGDAAGLPGPPEVNRDAITAGEAVLVVGPNPPLALVPGVVVHGPALEGGLESVHWRVLAAARVPVPGAGLRAAELELGEAIRTTTAALVHLDIASARPEVLNVLRDRVEEEPGPGLGPGYPPGAHALLARAERLSTLLDLAARDDGAAVTASEIARRSAALRGLSAAVRRAYEAAYGAFDPSYATVPPRRR</sequence>
<dbReference type="AlphaFoldDB" id="A0A2I2KPH1"/>
<organism evidence="1 2">
    <name type="scientific">Frankia canadensis</name>
    <dbReference type="NCBI Taxonomy" id="1836972"/>
    <lineage>
        <taxon>Bacteria</taxon>
        <taxon>Bacillati</taxon>
        <taxon>Actinomycetota</taxon>
        <taxon>Actinomycetes</taxon>
        <taxon>Frankiales</taxon>
        <taxon>Frankiaceae</taxon>
        <taxon>Frankia</taxon>
    </lineage>
</organism>
<name>A0A2I2KPH1_9ACTN</name>
<accession>A0A2I2KPH1</accession>